<dbReference type="FunFam" id="1.10.390.10:FF:000013">
    <property type="entry name" value="Aminopeptidase N"/>
    <property type="match status" value="1"/>
</dbReference>
<feature type="domain" description="Peptidase M1 membrane alanine aminopeptidase" evidence="12">
    <location>
        <begin position="1217"/>
        <end position="1339"/>
    </location>
</feature>
<keyword evidence="4 9" id="KW-0479">Metal-binding</keyword>
<dbReference type="Pfam" id="PF01433">
    <property type="entry name" value="Peptidase_M1"/>
    <property type="match status" value="2"/>
</dbReference>
<dbReference type="Pfam" id="PF17900">
    <property type="entry name" value="Peptidase_M1_N"/>
    <property type="match status" value="2"/>
</dbReference>
<feature type="signal peptide" evidence="11">
    <location>
        <begin position="1"/>
        <end position="18"/>
    </location>
</feature>
<feature type="domain" description="Aminopeptidase N-like N-terminal" evidence="14">
    <location>
        <begin position="979"/>
        <end position="1182"/>
    </location>
</feature>
<keyword evidence="3" id="KW-0645">Protease</keyword>
<evidence type="ECO:0000313" key="15">
    <source>
        <dbReference type="EMBL" id="TKR70402.1"/>
    </source>
</evidence>
<proteinExistence type="inferred from homology"/>
<dbReference type="GO" id="GO:0006508">
    <property type="term" value="P:proteolysis"/>
    <property type="evidence" value="ECO:0007669"/>
    <property type="project" value="UniProtKB-KW"/>
</dbReference>
<dbReference type="PANTHER" id="PTHR11533:SF293">
    <property type="entry name" value="AMINOPEPTIDASE-2-RELATED"/>
    <property type="match status" value="1"/>
</dbReference>
<protein>
    <recommendedName>
        <fullName evidence="17">Aminopeptidase</fullName>
    </recommendedName>
</protein>
<evidence type="ECO:0000259" key="12">
    <source>
        <dbReference type="Pfam" id="PF01433"/>
    </source>
</evidence>
<dbReference type="GO" id="GO:0042277">
    <property type="term" value="F:peptide binding"/>
    <property type="evidence" value="ECO:0007669"/>
    <property type="project" value="TreeGrafter"/>
</dbReference>
<feature type="domain" description="Peptidase M1 membrane alanine aminopeptidase" evidence="12">
    <location>
        <begin position="298"/>
        <end position="523"/>
    </location>
</feature>
<comment type="caution">
    <text evidence="15">The sequence shown here is derived from an EMBL/GenBank/DDBJ whole genome shotgun (WGS) entry which is preliminary data.</text>
</comment>
<dbReference type="InterPro" id="IPR042097">
    <property type="entry name" value="Aminopeptidase_N-like_N_sf"/>
</dbReference>
<dbReference type="PRINTS" id="PR00756">
    <property type="entry name" value="ALADIPTASE"/>
</dbReference>
<evidence type="ECO:0000256" key="10">
    <source>
        <dbReference type="PIRSR" id="PIRSR634016-4"/>
    </source>
</evidence>
<keyword evidence="5" id="KW-0378">Hydrolase</keyword>
<dbReference type="STRING" id="34508.A0A4U5MM35"/>
<evidence type="ECO:0000313" key="16">
    <source>
        <dbReference type="Proteomes" id="UP000298663"/>
    </source>
</evidence>
<reference evidence="15 16" key="2">
    <citation type="journal article" date="2019" name="G3 (Bethesda)">
        <title>Hybrid Assembly of the Genome of the Entomopathogenic Nematode Steinernema carpocapsae Identifies the X-Chromosome.</title>
        <authorList>
            <person name="Serra L."/>
            <person name="Macchietto M."/>
            <person name="Macias-Munoz A."/>
            <person name="McGill C.J."/>
            <person name="Rodriguez I.M."/>
            <person name="Rodriguez B."/>
            <person name="Murad R."/>
            <person name="Mortazavi A."/>
        </authorList>
    </citation>
    <scope>NUCLEOTIDE SEQUENCE [LARGE SCALE GENOMIC DNA]</scope>
    <source>
        <strain evidence="15 16">ALL</strain>
    </source>
</reference>
<dbReference type="PANTHER" id="PTHR11533">
    <property type="entry name" value="PROTEASE M1 ZINC METALLOPROTEASE"/>
    <property type="match status" value="1"/>
</dbReference>
<comment type="similarity">
    <text evidence="1">Belongs to the peptidase M1 family.</text>
</comment>
<evidence type="ECO:0000256" key="3">
    <source>
        <dbReference type="ARBA" id="ARBA00022670"/>
    </source>
</evidence>
<reference evidence="15 16" key="1">
    <citation type="journal article" date="2015" name="Genome Biol.">
        <title>Comparative genomics of Steinernema reveals deeply conserved gene regulatory networks.</title>
        <authorList>
            <person name="Dillman A.R."/>
            <person name="Macchietto M."/>
            <person name="Porter C.F."/>
            <person name="Rogers A."/>
            <person name="Williams B."/>
            <person name="Antoshechkin I."/>
            <person name="Lee M.M."/>
            <person name="Goodwin Z."/>
            <person name="Lu X."/>
            <person name="Lewis E.E."/>
            <person name="Goodrich-Blair H."/>
            <person name="Stock S.P."/>
            <person name="Adams B.J."/>
            <person name="Sternberg P.W."/>
            <person name="Mortazavi A."/>
        </authorList>
    </citation>
    <scope>NUCLEOTIDE SEQUENCE [LARGE SCALE GENOMIC DNA]</scope>
    <source>
        <strain evidence="15 16">ALL</strain>
    </source>
</reference>
<evidence type="ECO:0000256" key="11">
    <source>
        <dbReference type="SAM" id="SignalP"/>
    </source>
</evidence>
<keyword evidence="2" id="KW-0031">Aminopeptidase</keyword>
<feature type="domain" description="ERAP1-like C-terminal" evidence="13">
    <location>
        <begin position="609"/>
        <end position="886"/>
    </location>
</feature>
<dbReference type="GO" id="GO:0005615">
    <property type="term" value="C:extracellular space"/>
    <property type="evidence" value="ECO:0007669"/>
    <property type="project" value="TreeGrafter"/>
</dbReference>
<dbReference type="InterPro" id="IPR045357">
    <property type="entry name" value="Aminopeptidase_N-like_N"/>
</dbReference>
<name>A0A4U5MM35_STECR</name>
<dbReference type="InterPro" id="IPR027268">
    <property type="entry name" value="Peptidase_M4/M1_CTD_sf"/>
</dbReference>
<dbReference type="SUPFAM" id="SSF63737">
    <property type="entry name" value="Leukotriene A4 hydrolase N-terminal domain"/>
    <property type="match status" value="2"/>
</dbReference>
<accession>A0A4U5MM35</accession>
<feature type="binding site" evidence="9">
    <location>
        <position position="393"/>
    </location>
    <ligand>
        <name>Zn(2+)</name>
        <dbReference type="ChEBI" id="CHEBI:29105"/>
        <note>catalytic</note>
    </ligand>
</feature>
<dbReference type="GO" id="GO:0005737">
    <property type="term" value="C:cytoplasm"/>
    <property type="evidence" value="ECO:0007669"/>
    <property type="project" value="TreeGrafter"/>
</dbReference>
<sequence>MLLFAFLVFVTGIASSLGDYDGSAFPLGEGPHVVPSKTDLKAERAFRAQLAAVPGKPRIPHTVQALEYNVTIHPYFPAPGVSYPGEKNFTFDGHLRFHFKALQRLDFIQLDAQNIDLDYINIFDSNGAKMRVTYVTYHAKFMRFSVAPLVGFDANQEYVVEMIYRGKINHYRNAGLFYTSFIDANKTLHYIVATHMESGYGAKSVFPCIDDPSFKAHFLLTLNYPAHPSFVPLANTLEHEGSILGKGYKKVEFPRTLLMSTYLVAFATGEFVAKSSRTPDGILVRSWAWIGMEDYLEFAANTSAQCLYRMSQYVNFTFPMDKTDQLGLPEFPAGAMENYGLIIYKYQYIAYNPKVHTTFNKFSAIRVMCHELSHQWFGDTVTAMWWDDLFLHEGFAGYYEYYLPEMTFPSQSPFLSSDFVAANEETGLLADADLRYSHPVIYKDGPAFDDMTYNKGGSVLRMLRQVIGDTAFQNGLQSYIAKYKFQNANHSMLFNELTSAAADQGILDWCNRLIDVNHFMDPWMLQQNFPLISVTHNGDYETLTQASFSDPSKLPPSPYNYSWPVPVFYQGDPQVKHLQLAWIIPSYENNCPDPAIEPKYRAGKFQLNNADSWTFARVKYDDDSFQAILKALKSDNSISVASKVRLLNDAKTFAMQESKLGNSDAYIRVLDLINAILPSSDPHLAIFATVQEFIDLLEGLMNSNNQRALYGQFVKATIGPLCNQVGWNTSNSWDLNIARERILPYCVRYNLPGFVKTAMSLYNDLLGACSKFRNGTESCNPLHPDIRKAVYCAAAMQNNQNIFTQLISFYVAQYQNDIYFYQAYQALLHGLSCAPNEMNLTAVVHHIVNSPLVGSTELFYMATNPLVFQTFRDYIQNPDNFNKIVQRGLLRGYLNAMTFNVFDSIRSGQLVDLSNKYLNVMNGDQRKIFYEFVLKTNEQVRFSKKHEKSIERWMWNNVVIIAPAFPPWPKRLPANAAYPTAYSIKIKPYLPGSPGMKPDQNLTFEATSTMNFVMLQTTNELTINAHRMIFSEITLQDFDTGSLLPVDLSKIVYDFDNAIITLVLPIVLKPNVDQLIIFKYTGFIFGKPHGGISVNTFVNTLDHDKLSWIFFTDYEGGPEFRSMAPSFDEPNYKATWQITIVHPKDTVALSNMPAKSSLMPLPSESLWTETQFEKTKKMSTYLVEMIVGHFASIQAVSKSGVTVRVFAWPGMEVKGEYALRAAIGTLDFMGTYFESNFPLPKLDVIALPQYIPGADAMENWGLITNEFDMVLFDKDYGTVEQLISVLQVTSHEVVHQWFGDLVTLEWWDYVFLNEGFAEYWWMQCLISTFPEQADVFKFIRFDNHQSA</sequence>
<feature type="binding site" evidence="9">
    <location>
        <position position="374"/>
    </location>
    <ligand>
        <name>Zn(2+)</name>
        <dbReference type="ChEBI" id="CHEBI:29105"/>
        <note>catalytic</note>
    </ligand>
</feature>
<evidence type="ECO:0000259" key="14">
    <source>
        <dbReference type="Pfam" id="PF17900"/>
    </source>
</evidence>
<feature type="domain" description="Aminopeptidase N-like N-terminal" evidence="14">
    <location>
        <begin position="67"/>
        <end position="263"/>
    </location>
</feature>
<keyword evidence="16" id="KW-1185">Reference proteome</keyword>
<evidence type="ECO:0000256" key="8">
    <source>
        <dbReference type="PIRSR" id="PIRSR634016-1"/>
    </source>
</evidence>
<feature type="site" description="Transition state stabilizer" evidence="10">
    <location>
        <position position="453"/>
    </location>
</feature>
<comment type="cofactor">
    <cofactor evidence="9">
        <name>Zn(2+)</name>
        <dbReference type="ChEBI" id="CHEBI:29105"/>
    </cofactor>
    <text evidence="9">Binds 1 zinc ion per subunit.</text>
</comment>
<evidence type="ECO:0000256" key="5">
    <source>
        <dbReference type="ARBA" id="ARBA00022801"/>
    </source>
</evidence>
<dbReference type="GO" id="GO:0016020">
    <property type="term" value="C:membrane"/>
    <property type="evidence" value="ECO:0007669"/>
    <property type="project" value="TreeGrafter"/>
</dbReference>
<evidence type="ECO:0000256" key="4">
    <source>
        <dbReference type="ARBA" id="ARBA00022723"/>
    </source>
</evidence>
<evidence type="ECO:0000256" key="7">
    <source>
        <dbReference type="ARBA" id="ARBA00023049"/>
    </source>
</evidence>
<evidence type="ECO:0008006" key="17">
    <source>
        <dbReference type="Google" id="ProtNLM"/>
    </source>
</evidence>
<evidence type="ECO:0000256" key="6">
    <source>
        <dbReference type="ARBA" id="ARBA00022833"/>
    </source>
</evidence>
<dbReference type="OrthoDB" id="5868348at2759"/>
<evidence type="ECO:0000256" key="9">
    <source>
        <dbReference type="PIRSR" id="PIRSR634016-3"/>
    </source>
</evidence>
<dbReference type="Proteomes" id="UP000298663">
    <property type="component" value="Unassembled WGS sequence"/>
</dbReference>
<dbReference type="Gene3D" id="1.10.390.10">
    <property type="entry name" value="Neutral Protease Domain 2"/>
    <property type="match status" value="2"/>
</dbReference>
<dbReference type="EMBL" id="AZBU02000007">
    <property type="protein sequence ID" value="TKR70402.1"/>
    <property type="molecule type" value="Genomic_DNA"/>
</dbReference>
<gene>
    <name evidence="15" type="ORF">L596_022435</name>
</gene>
<evidence type="ECO:0000259" key="13">
    <source>
        <dbReference type="Pfam" id="PF11838"/>
    </source>
</evidence>
<dbReference type="InterPro" id="IPR014782">
    <property type="entry name" value="Peptidase_M1_dom"/>
</dbReference>
<dbReference type="InterPro" id="IPR050344">
    <property type="entry name" value="Peptidase_M1_aminopeptidases"/>
</dbReference>
<keyword evidence="11" id="KW-0732">Signal</keyword>
<keyword evidence="7" id="KW-0482">Metalloprotease</keyword>
<dbReference type="SUPFAM" id="SSF55486">
    <property type="entry name" value="Metalloproteases ('zincins'), catalytic domain"/>
    <property type="match status" value="2"/>
</dbReference>
<keyword evidence="6 9" id="KW-0862">Zinc</keyword>
<dbReference type="Gene3D" id="2.60.40.1730">
    <property type="entry name" value="tricorn interacting facor f3 domain"/>
    <property type="match status" value="2"/>
</dbReference>
<dbReference type="InterPro" id="IPR001930">
    <property type="entry name" value="Peptidase_M1"/>
</dbReference>
<organism evidence="15 16">
    <name type="scientific">Steinernema carpocapsae</name>
    <name type="common">Entomopathogenic nematode</name>
    <dbReference type="NCBI Taxonomy" id="34508"/>
    <lineage>
        <taxon>Eukaryota</taxon>
        <taxon>Metazoa</taxon>
        <taxon>Ecdysozoa</taxon>
        <taxon>Nematoda</taxon>
        <taxon>Chromadorea</taxon>
        <taxon>Rhabditida</taxon>
        <taxon>Tylenchina</taxon>
        <taxon>Panagrolaimomorpha</taxon>
        <taxon>Strongyloidoidea</taxon>
        <taxon>Steinernematidae</taxon>
        <taxon>Steinernema</taxon>
    </lineage>
</organism>
<dbReference type="GO" id="GO:0043171">
    <property type="term" value="P:peptide catabolic process"/>
    <property type="evidence" value="ECO:0007669"/>
    <property type="project" value="TreeGrafter"/>
</dbReference>
<evidence type="ECO:0000256" key="1">
    <source>
        <dbReference type="ARBA" id="ARBA00010136"/>
    </source>
</evidence>
<dbReference type="InterPro" id="IPR034016">
    <property type="entry name" value="M1_APN-typ"/>
</dbReference>
<dbReference type="GO" id="GO:0008270">
    <property type="term" value="F:zinc ion binding"/>
    <property type="evidence" value="ECO:0007669"/>
    <property type="project" value="InterPro"/>
</dbReference>
<feature type="chain" id="PRO_5020998676" description="Aminopeptidase" evidence="11">
    <location>
        <begin position="19"/>
        <end position="1347"/>
    </location>
</feature>
<evidence type="ECO:0000256" key="2">
    <source>
        <dbReference type="ARBA" id="ARBA00022438"/>
    </source>
</evidence>
<dbReference type="GO" id="GO:0070006">
    <property type="term" value="F:metalloaminopeptidase activity"/>
    <property type="evidence" value="ECO:0007669"/>
    <property type="project" value="TreeGrafter"/>
</dbReference>
<feature type="active site" description="Proton acceptor" evidence="8">
    <location>
        <position position="371"/>
    </location>
</feature>
<dbReference type="InterPro" id="IPR024571">
    <property type="entry name" value="ERAP1-like_C_dom"/>
</dbReference>
<feature type="binding site" evidence="9">
    <location>
        <position position="370"/>
    </location>
    <ligand>
        <name>Zn(2+)</name>
        <dbReference type="ChEBI" id="CHEBI:29105"/>
        <note>catalytic</note>
    </ligand>
</feature>
<dbReference type="CDD" id="cd09601">
    <property type="entry name" value="M1_APN-Q_like"/>
    <property type="match status" value="2"/>
</dbReference>
<dbReference type="Gene3D" id="1.25.50.20">
    <property type="match status" value="1"/>
</dbReference>
<dbReference type="Pfam" id="PF11838">
    <property type="entry name" value="ERAP1_C"/>
    <property type="match status" value="1"/>
</dbReference>